<feature type="domain" description="FAD/NAD(P)-binding" evidence="5">
    <location>
        <begin position="5"/>
        <end position="294"/>
    </location>
</feature>
<dbReference type="Pfam" id="PF07992">
    <property type="entry name" value="Pyr_redox_2"/>
    <property type="match status" value="1"/>
</dbReference>
<organism evidence="6">
    <name type="scientific">Cyanothece sp. (strain PCC 7425 / ATCC 29141)</name>
    <dbReference type="NCBI Taxonomy" id="395961"/>
    <lineage>
        <taxon>Bacteria</taxon>
        <taxon>Bacillati</taxon>
        <taxon>Cyanobacteriota</taxon>
        <taxon>Cyanophyceae</taxon>
        <taxon>Gomontiellales</taxon>
        <taxon>Cyanothecaceae</taxon>
        <taxon>Cyanothece</taxon>
    </lineage>
</organism>
<name>B8HRW9_CYAP4</name>
<evidence type="ECO:0000313" key="6">
    <source>
        <dbReference type="EMBL" id="ACL42628.1"/>
    </source>
</evidence>
<dbReference type="SUPFAM" id="SSF51905">
    <property type="entry name" value="FAD/NAD(P)-binding domain"/>
    <property type="match status" value="1"/>
</dbReference>
<dbReference type="Pfam" id="PF02852">
    <property type="entry name" value="Pyr_redox_dim"/>
    <property type="match status" value="1"/>
</dbReference>
<dbReference type="GO" id="GO:0003955">
    <property type="term" value="F:NAD(P)H dehydrogenase (quinone) activity"/>
    <property type="evidence" value="ECO:0007669"/>
    <property type="project" value="TreeGrafter"/>
</dbReference>
<dbReference type="InterPro" id="IPR023753">
    <property type="entry name" value="FAD/NAD-binding_dom"/>
</dbReference>
<keyword evidence="3" id="KW-0274">FAD</keyword>
<evidence type="ECO:0000259" key="4">
    <source>
        <dbReference type="Pfam" id="PF02852"/>
    </source>
</evidence>
<dbReference type="SUPFAM" id="SSF55424">
    <property type="entry name" value="FAD/NAD-linked reductases, dimerisation (C-terminal) domain"/>
    <property type="match status" value="1"/>
</dbReference>
<evidence type="ECO:0000256" key="3">
    <source>
        <dbReference type="ARBA" id="ARBA00022827"/>
    </source>
</evidence>
<dbReference type="PRINTS" id="PR00411">
    <property type="entry name" value="PNDRDTASEI"/>
</dbReference>
<evidence type="ECO:0000256" key="1">
    <source>
        <dbReference type="ARBA" id="ARBA00001974"/>
    </source>
</evidence>
<dbReference type="PANTHER" id="PTHR43014">
    <property type="entry name" value="MERCURIC REDUCTASE"/>
    <property type="match status" value="1"/>
</dbReference>
<dbReference type="EMBL" id="CP001344">
    <property type="protein sequence ID" value="ACL42628.1"/>
    <property type="molecule type" value="Genomic_DNA"/>
</dbReference>
<dbReference type="InterPro" id="IPR016156">
    <property type="entry name" value="FAD/NAD-linked_Rdtase_dimer_sf"/>
</dbReference>
<dbReference type="InterPro" id="IPR004099">
    <property type="entry name" value="Pyr_nucl-diS_OxRdtase_dimer"/>
</dbReference>
<dbReference type="OrthoDB" id="9807946at2"/>
<evidence type="ECO:0000256" key="2">
    <source>
        <dbReference type="ARBA" id="ARBA00022630"/>
    </source>
</evidence>
<feature type="domain" description="Pyridine nucleotide-disulphide oxidoreductase dimerisation" evidence="4">
    <location>
        <begin position="319"/>
        <end position="422"/>
    </location>
</feature>
<dbReference type="InterPro" id="IPR036188">
    <property type="entry name" value="FAD/NAD-bd_sf"/>
</dbReference>
<dbReference type="Gene3D" id="3.50.50.60">
    <property type="entry name" value="FAD/NAD(P)-binding domain"/>
    <property type="match status" value="2"/>
</dbReference>
<dbReference type="PANTHER" id="PTHR43014:SF2">
    <property type="entry name" value="MERCURIC REDUCTASE"/>
    <property type="match status" value="1"/>
</dbReference>
<evidence type="ECO:0000259" key="5">
    <source>
        <dbReference type="Pfam" id="PF07992"/>
    </source>
</evidence>
<keyword evidence="2" id="KW-0285">Flavoprotein</keyword>
<dbReference type="GO" id="GO:0050660">
    <property type="term" value="F:flavin adenine dinucleotide binding"/>
    <property type="evidence" value="ECO:0007669"/>
    <property type="project" value="TreeGrafter"/>
</dbReference>
<accession>B8HRW9</accession>
<dbReference type="AlphaFoldDB" id="B8HRW9"/>
<gene>
    <name evidence="6" type="ordered locus">Cyan7425_0232</name>
</gene>
<dbReference type="eggNOG" id="COG1249">
    <property type="taxonomic scope" value="Bacteria"/>
</dbReference>
<dbReference type="Gene3D" id="3.30.390.30">
    <property type="match status" value="1"/>
</dbReference>
<sequence>MAAEYDLVILGGTGAGLSAAITAARTSRVALVLSSPAPVELFWFQQALGEFTRLHARTAHPDHNLLARATQYATAVVTRLQQKYSSANLGRLGIDVITGEGNFQTQPTLQFCVAGRQLRSHSYLIAAVPPFPENHPRQLLRQLSSPQPPQACVLLGNCPVQVELAQILARLQIDTTLLLPQPFLALEERAVALLLRSHLEAEGVKLIHDQTASTVDPNLNPKGEMAAHNATQTVGLVEKEKSAENWLNLTATGVRLTQGRLSVNAYLQTANPRIYACGEILGGYPLAELAHAEARVALHNALHRHPLGRGQQRIDYRLIPWRINTDPALARVGCTVAQARRWYSQDVMVLEQDDQTQDRSYLKSETTSLCQLVVRQNGDILGATAIGMAASEMIQLIALAMVQRLKVTELAHLATGSLTLSEICFDTASRWLESLRKSHN</sequence>
<reference evidence="6" key="1">
    <citation type="submission" date="2009-01" db="EMBL/GenBank/DDBJ databases">
        <title>Complete sequence of chromosome Cyanothece sp. PCC 7425.</title>
        <authorList>
            <consortium name="US DOE Joint Genome Institute"/>
            <person name="Lucas S."/>
            <person name="Copeland A."/>
            <person name="Lapidus A."/>
            <person name="Glavina del Rio T."/>
            <person name="Dalin E."/>
            <person name="Tice H."/>
            <person name="Bruce D."/>
            <person name="Goodwin L."/>
            <person name="Pitluck S."/>
            <person name="Sims D."/>
            <person name="Meineke L."/>
            <person name="Brettin T."/>
            <person name="Detter J.C."/>
            <person name="Han C."/>
            <person name="Larimer F."/>
            <person name="Land M."/>
            <person name="Hauser L."/>
            <person name="Kyrpides N."/>
            <person name="Ovchinnikova G."/>
            <person name="Liberton M."/>
            <person name="Stoeckel J."/>
            <person name="Banerjee A."/>
            <person name="Singh A."/>
            <person name="Page L."/>
            <person name="Sato H."/>
            <person name="Zhao L."/>
            <person name="Sherman L."/>
            <person name="Pakrasi H."/>
            <person name="Richardson P."/>
        </authorList>
    </citation>
    <scope>NUCLEOTIDE SEQUENCE</scope>
    <source>
        <strain evidence="6">PCC 7425</strain>
    </source>
</reference>
<proteinExistence type="predicted"/>
<protein>
    <submittedName>
        <fullName evidence="6">FAD-dependent pyridine nucleotide-disulphide oxidoreductase</fullName>
    </submittedName>
</protein>
<dbReference type="KEGG" id="cyn:Cyan7425_0232"/>
<comment type="cofactor">
    <cofactor evidence="1">
        <name>FAD</name>
        <dbReference type="ChEBI" id="CHEBI:57692"/>
    </cofactor>
</comment>
<dbReference type="STRING" id="395961.Cyan7425_0232"/>
<dbReference type="HOGENOM" id="CLU_016755_1_0_3"/>